<dbReference type="AlphaFoldDB" id="E5R025"/>
<dbReference type="EMBL" id="DS989822">
    <property type="protein sequence ID" value="EFQ98274.1"/>
    <property type="molecule type" value="Genomic_DNA"/>
</dbReference>
<feature type="region of interest" description="Disordered" evidence="1">
    <location>
        <begin position="322"/>
        <end position="358"/>
    </location>
</feature>
<dbReference type="OrthoDB" id="4155294at2759"/>
<keyword evidence="3" id="KW-1185">Reference proteome</keyword>
<dbReference type="Proteomes" id="UP000002669">
    <property type="component" value="Unassembled WGS sequence"/>
</dbReference>
<dbReference type="RefSeq" id="XP_003177226.1">
    <property type="nucleotide sequence ID" value="XM_003177178.1"/>
</dbReference>
<dbReference type="HOGENOM" id="CLU_773785_0_0_1"/>
<accession>E5R025</accession>
<dbReference type="OMA" id="DWCMSIS"/>
<evidence type="ECO:0000313" key="2">
    <source>
        <dbReference type="EMBL" id="EFQ98274.1"/>
    </source>
</evidence>
<evidence type="ECO:0000313" key="3">
    <source>
        <dbReference type="Proteomes" id="UP000002669"/>
    </source>
</evidence>
<name>E5R025_ARTGP</name>
<proteinExistence type="predicted"/>
<protein>
    <submittedName>
        <fullName evidence="2">Uncharacterized protein</fullName>
    </submittedName>
</protein>
<sequence length="358" mass="39984">MEIGVSITEIQFRGRFIVIVLEFRDSDISVLPQLIARCNCFYLYDDEMGRPSNQSALRLLEPVPGNPDDSEYDNLRPGVMLSSGKHPTEGRELLTSSGVLVQDDNGYQYMTCASHGFPYGGRVFHPNASRQEIGTVIIKLTHINIALVQLDNQISYTNEIFENTVVPGPSVRLQRFNTDEENRCRAGSDIFINSPFTGYIEGTQGMRAMCRAPTGNPRKPEQVWIKTRWDYMGQGSSDTLADGICGSALWNDRGNVVGFFRHAPKSGHFLGWCLPTQASRTFSKASRLSEDAKIGSFRSRIMNIGLLDMPKLHPSYACRSMTSRPACPQTQRPEDCQRTQGKIRNLFKPEGSARSDTG</sequence>
<feature type="compositionally biased region" description="Polar residues" evidence="1">
    <location>
        <begin position="322"/>
        <end position="331"/>
    </location>
</feature>
<reference evidence="3" key="1">
    <citation type="journal article" date="2012" name="MBio">
        <title>Comparative genome analysis of Trichophyton rubrum and related dermatophytes reveals candidate genes involved in infection.</title>
        <authorList>
            <person name="Martinez D.A."/>
            <person name="Oliver B.G."/>
            <person name="Graeser Y."/>
            <person name="Goldberg J.M."/>
            <person name="Li W."/>
            <person name="Martinez-Rossi N.M."/>
            <person name="Monod M."/>
            <person name="Shelest E."/>
            <person name="Barton R.C."/>
            <person name="Birch E."/>
            <person name="Brakhage A.A."/>
            <person name="Chen Z."/>
            <person name="Gurr S.J."/>
            <person name="Heiman D."/>
            <person name="Heitman J."/>
            <person name="Kosti I."/>
            <person name="Rossi A."/>
            <person name="Saif S."/>
            <person name="Samalova M."/>
            <person name="Saunders C.W."/>
            <person name="Shea T."/>
            <person name="Summerbell R.C."/>
            <person name="Xu J."/>
            <person name="Young S."/>
            <person name="Zeng Q."/>
            <person name="Birren B.W."/>
            <person name="Cuomo C.A."/>
            <person name="White T.C."/>
        </authorList>
    </citation>
    <scope>NUCLEOTIDE SEQUENCE [LARGE SCALE GENOMIC DNA]</scope>
    <source>
        <strain evidence="3">ATCC MYA-4604 / CBS 118893</strain>
    </source>
</reference>
<dbReference type="GeneID" id="10032551"/>
<dbReference type="eggNOG" id="ENOG502SRZJ">
    <property type="taxonomic scope" value="Eukaryota"/>
</dbReference>
<dbReference type="STRING" id="535722.E5R025"/>
<evidence type="ECO:0000256" key="1">
    <source>
        <dbReference type="SAM" id="MobiDB-lite"/>
    </source>
</evidence>
<dbReference type="VEuPathDB" id="FungiDB:MGYG_01308"/>
<gene>
    <name evidence="2" type="ORF">MGYG_01308</name>
</gene>
<feature type="region of interest" description="Disordered" evidence="1">
    <location>
        <begin position="63"/>
        <end position="89"/>
    </location>
</feature>
<dbReference type="InParanoid" id="E5R025"/>
<organism evidence="3">
    <name type="scientific">Arthroderma gypseum (strain ATCC MYA-4604 / CBS 118893)</name>
    <name type="common">Microsporum gypseum</name>
    <dbReference type="NCBI Taxonomy" id="535722"/>
    <lineage>
        <taxon>Eukaryota</taxon>
        <taxon>Fungi</taxon>
        <taxon>Dikarya</taxon>
        <taxon>Ascomycota</taxon>
        <taxon>Pezizomycotina</taxon>
        <taxon>Eurotiomycetes</taxon>
        <taxon>Eurotiomycetidae</taxon>
        <taxon>Onygenales</taxon>
        <taxon>Arthrodermataceae</taxon>
        <taxon>Nannizzia</taxon>
    </lineage>
</organism>